<dbReference type="EMBL" id="JACHKS010000001">
    <property type="protein sequence ID" value="MBB6330894.1"/>
    <property type="molecule type" value="Genomic_DNA"/>
</dbReference>
<gene>
    <name evidence="1" type="ORF">HNP24_001844</name>
</gene>
<accession>A0ABR6PZ94</accession>
<reference evidence="1 2" key="1">
    <citation type="submission" date="2020-08" db="EMBL/GenBank/DDBJ databases">
        <title>Functional genomics of gut bacteria from endangered species of beetles.</title>
        <authorList>
            <person name="Carlos-Shanley C."/>
        </authorList>
    </citation>
    <scope>NUCLEOTIDE SEQUENCE [LARGE SCALE GENOMIC DNA]</scope>
    <source>
        <strain evidence="1 2">S00068</strain>
    </source>
</reference>
<evidence type="ECO:0000313" key="2">
    <source>
        <dbReference type="Proteomes" id="UP000587367"/>
    </source>
</evidence>
<keyword evidence="2" id="KW-1185">Reference proteome</keyword>
<proteinExistence type="predicted"/>
<name>A0ABR6PZ94_9FLAO</name>
<dbReference type="Proteomes" id="UP000587367">
    <property type="component" value="Unassembled WGS sequence"/>
</dbReference>
<sequence>MKNQKLKLALKNVSKKNESFQVLGIEEIRTVKGGTKESSLDPGECTSSNCQMTNCGWN</sequence>
<dbReference type="RefSeq" id="WP_184555334.1">
    <property type="nucleotide sequence ID" value="NZ_JACHKS010000001.1"/>
</dbReference>
<organism evidence="1 2">
    <name type="scientific">Chryseobacterium sediminis</name>
    <dbReference type="NCBI Taxonomy" id="1679494"/>
    <lineage>
        <taxon>Bacteria</taxon>
        <taxon>Pseudomonadati</taxon>
        <taxon>Bacteroidota</taxon>
        <taxon>Flavobacteriia</taxon>
        <taxon>Flavobacteriales</taxon>
        <taxon>Weeksellaceae</taxon>
        <taxon>Chryseobacterium group</taxon>
        <taxon>Chryseobacterium</taxon>
    </lineage>
</organism>
<evidence type="ECO:0000313" key="1">
    <source>
        <dbReference type="EMBL" id="MBB6330894.1"/>
    </source>
</evidence>
<evidence type="ECO:0008006" key="3">
    <source>
        <dbReference type="Google" id="ProtNLM"/>
    </source>
</evidence>
<protein>
    <recommendedName>
        <fullName evidence="3">Class I lanthipeptide</fullName>
    </recommendedName>
</protein>
<comment type="caution">
    <text evidence="1">The sequence shown here is derived from an EMBL/GenBank/DDBJ whole genome shotgun (WGS) entry which is preliminary data.</text>
</comment>